<proteinExistence type="predicted"/>
<accession>A0ABV7WUC9</accession>
<reference evidence="2" key="1">
    <citation type="journal article" date="2019" name="Int. J. Syst. Evol. Microbiol.">
        <title>The Global Catalogue of Microorganisms (GCM) 10K type strain sequencing project: providing services to taxonomists for standard genome sequencing and annotation.</title>
        <authorList>
            <consortium name="The Broad Institute Genomics Platform"/>
            <consortium name="The Broad Institute Genome Sequencing Center for Infectious Disease"/>
            <person name="Wu L."/>
            <person name="Ma J."/>
        </authorList>
    </citation>
    <scope>NUCLEOTIDE SEQUENCE [LARGE SCALE GENOMIC DNA]</scope>
    <source>
        <strain evidence="2">CECT 8288</strain>
    </source>
</reference>
<keyword evidence="2" id="KW-1185">Reference proteome</keyword>
<evidence type="ECO:0000313" key="1">
    <source>
        <dbReference type="EMBL" id="MFC3702896.1"/>
    </source>
</evidence>
<sequence>MLFKWFAEQYSTFEGRSSEHEVELQMYKKAISERFSDKHVRVRRKKVADNLTENEITTIEHFLRPNLRLEKQPKLCPAQAIRNYPFWRLVIDFVLREGEILALRLEDRPHRDQIQIKIVRIEERGAMKSQNELFNVNEQ</sequence>
<organism evidence="1 2">
    <name type="scientific">Reinekea marina</name>
    <dbReference type="NCBI Taxonomy" id="1310421"/>
    <lineage>
        <taxon>Bacteria</taxon>
        <taxon>Pseudomonadati</taxon>
        <taxon>Pseudomonadota</taxon>
        <taxon>Gammaproteobacteria</taxon>
        <taxon>Oceanospirillales</taxon>
        <taxon>Saccharospirillaceae</taxon>
        <taxon>Reinekea</taxon>
    </lineage>
</organism>
<dbReference type="RefSeq" id="WP_290282477.1">
    <property type="nucleotide sequence ID" value="NZ_JAUFQI010000001.1"/>
</dbReference>
<comment type="caution">
    <text evidence="1">The sequence shown here is derived from an EMBL/GenBank/DDBJ whole genome shotgun (WGS) entry which is preliminary data.</text>
</comment>
<dbReference type="Proteomes" id="UP001595710">
    <property type="component" value="Unassembled WGS sequence"/>
</dbReference>
<dbReference type="EMBL" id="JBHRYN010000060">
    <property type="protein sequence ID" value="MFC3702896.1"/>
    <property type="molecule type" value="Genomic_DNA"/>
</dbReference>
<name>A0ABV7WUC9_9GAMM</name>
<gene>
    <name evidence="1" type="ORF">ACFOND_14770</name>
</gene>
<evidence type="ECO:0000313" key="2">
    <source>
        <dbReference type="Proteomes" id="UP001595710"/>
    </source>
</evidence>
<protein>
    <submittedName>
        <fullName evidence="1">Uncharacterized protein</fullName>
    </submittedName>
</protein>